<sequence>MNTMTTLFRHLMAKRRKSLAAVLPALCCLGYSPASSANLTSPEVLIGTAEGFLEFAVEDYLQRSNIQGRSEIRVNRLDPRLRLMECDKDLTTRLESPAQPLGRVTVRIRCDGSAPWTVFVPAQVRLYREVVVVTRPLRRGAPIAAQDVAVAERDVGTLNQGFLTDPGQIIGQKTTRALLPDQVLAPLHLQQAEVVSKGDQVVISAASASINVRMPGEALANGAPGEQIRVRNLSSGRVIKARVKAPGQVQVDM</sequence>
<dbReference type="InterPro" id="IPR017585">
    <property type="entry name" value="SAF_FlgA"/>
</dbReference>
<evidence type="ECO:0000256" key="2">
    <source>
        <dbReference type="ARBA" id="ARBA00010474"/>
    </source>
</evidence>
<keyword evidence="9" id="KW-0282">Flagellum</keyword>
<dbReference type="Pfam" id="PF13144">
    <property type="entry name" value="ChapFlgA"/>
    <property type="match status" value="1"/>
</dbReference>
<evidence type="ECO:0000256" key="1">
    <source>
        <dbReference type="ARBA" id="ARBA00004418"/>
    </source>
</evidence>
<evidence type="ECO:0000256" key="4">
    <source>
        <dbReference type="ARBA" id="ARBA00022729"/>
    </source>
</evidence>
<dbReference type="PANTHER" id="PTHR36307:SF1">
    <property type="entry name" value="FLAGELLA BASAL BODY P-RING FORMATION PROTEIN FLGA"/>
    <property type="match status" value="1"/>
</dbReference>
<dbReference type="InterPro" id="IPR013974">
    <property type="entry name" value="SAF"/>
</dbReference>
<dbReference type="EMBL" id="CP043311">
    <property type="protein sequence ID" value="QEY65733.1"/>
    <property type="molecule type" value="Genomic_DNA"/>
</dbReference>
<evidence type="ECO:0000256" key="6">
    <source>
        <dbReference type="ARBA" id="ARBA00025643"/>
    </source>
</evidence>
<feature type="domain" description="SAF" evidence="8">
    <location>
        <begin position="128"/>
        <end position="190"/>
    </location>
</feature>
<comment type="subcellular location">
    <subcellularLocation>
        <location evidence="1">Periplasm</location>
    </subcellularLocation>
</comment>
<organism evidence="9 10">
    <name type="scientific">Metapseudomonas lalkuanensis</name>
    <dbReference type="NCBI Taxonomy" id="2604832"/>
    <lineage>
        <taxon>Bacteria</taxon>
        <taxon>Pseudomonadati</taxon>
        <taxon>Pseudomonadota</taxon>
        <taxon>Gammaproteobacteria</taxon>
        <taxon>Pseudomonadales</taxon>
        <taxon>Pseudomonadaceae</taxon>
        <taxon>Metapseudomonas</taxon>
    </lineage>
</organism>
<dbReference type="Gene3D" id="3.90.1210.10">
    <property type="entry name" value="Antifreeze-like/N-acetylneuraminic acid synthase C-terminal domain"/>
    <property type="match status" value="1"/>
</dbReference>
<dbReference type="GO" id="GO:0044780">
    <property type="term" value="P:bacterial-type flagellum assembly"/>
    <property type="evidence" value="ECO:0007669"/>
    <property type="project" value="InterPro"/>
</dbReference>
<comment type="function">
    <text evidence="6">Involved in the assembly process of the P-ring formation. It may associate with FlgF on the rod constituting a structure essential for the P-ring assembly or may act as a modulator protein for the P-ring assembly.</text>
</comment>
<dbReference type="Gene3D" id="2.30.30.760">
    <property type="match status" value="1"/>
</dbReference>
<reference evidence="9 10" key="1">
    <citation type="submission" date="2019-08" db="EMBL/GenBank/DDBJ databases">
        <title>Whole-genome Sequencing of e-waste polymer degrading bacterium Pseudomonas sp. strain PE08.</title>
        <authorList>
            <person name="Kirdat K."/>
            <person name="Debbarma P."/>
            <person name="Narawade N."/>
            <person name="Suyal D."/>
            <person name="Thorat V."/>
            <person name="Shouche Y."/>
            <person name="Goel R."/>
            <person name="Yadav A."/>
        </authorList>
    </citation>
    <scope>NUCLEOTIDE SEQUENCE [LARGE SCALE GENOMIC DNA]</scope>
    <source>
        <strain evidence="9 10">PE08</strain>
    </source>
</reference>
<dbReference type="CDD" id="cd11614">
    <property type="entry name" value="SAF_CpaB_FlgA_like"/>
    <property type="match status" value="1"/>
</dbReference>
<evidence type="ECO:0000256" key="5">
    <source>
        <dbReference type="ARBA" id="ARBA00022764"/>
    </source>
</evidence>
<evidence type="ECO:0000256" key="3">
    <source>
        <dbReference type="ARBA" id="ARBA00014754"/>
    </source>
</evidence>
<feature type="signal peptide" evidence="7">
    <location>
        <begin position="1"/>
        <end position="36"/>
    </location>
</feature>
<keyword evidence="5" id="KW-0574">Periplasm</keyword>
<dbReference type="Proteomes" id="UP000327179">
    <property type="component" value="Chromosome"/>
</dbReference>
<dbReference type="Pfam" id="PF17656">
    <property type="entry name" value="ChapFlgA_N"/>
    <property type="match status" value="1"/>
</dbReference>
<protein>
    <recommendedName>
        <fullName evidence="3">Flagella basal body P-ring formation protein FlgA</fullName>
    </recommendedName>
</protein>
<gene>
    <name evidence="9" type="primary">flgA</name>
    <name evidence="9" type="ORF">FXN65_08115</name>
</gene>
<dbReference type="KEGG" id="plal:FXN65_08115"/>
<keyword evidence="9" id="KW-0966">Cell projection</keyword>
<keyword evidence="4 7" id="KW-0732">Signal</keyword>
<evidence type="ECO:0000259" key="8">
    <source>
        <dbReference type="SMART" id="SM00858"/>
    </source>
</evidence>
<dbReference type="SMART" id="SM00858">
    <property type="entry name" value="SAF"/>
    <property type="match status" value="1"/>
</dbReference>
<accession>A0A5J6QTH3</accession>
<evidence type="ECO:0000256" key="7">
    <source>
        <dbReference type="SAM" id="SignalP"/>
    </source>
</evidence>
<keyword evidence="10" id="KW-1185">Reference proteome</keyword>
<name>A0A5J6QTH3_9GAMM</name>
<dbReference type="NCBIfam" id="TIGR03170">
    <property type="entry name" value="flgA_cterm"/>
    <property type="match status" value="1"/>
</dbReference>
<dbReference type="AlphaFoldDB" id="A0A5J6QTH3"/>
<comment type="similarity">
    <text evidence="2">Belongs to the FlgA family.</text>
</comment>
<dbReference type="InterPro" id="IPR041231">
    <property type="entry name" value="FlgA_N"/>
</dbReference>
<feature type="chain" id="PRO_5023824034" description="Flagella basal body P-ring formation protein FlgA" evidence="7">
    <location>
        <begin position="37"/>
        <end position="253"/>
    </location>
</feature>
<dbReference type="GO" id="GO:0042597">
    <property type="term" value="C:periplasmic space"/>
    <property type="evidence" value="ECO:0007669"/>
    <property type="project" value="UniProtKB-SubCell"/>
</dbReference>
<evidence type="ECO:0000313" key="9">
    <source>
        <dbReference type="EMBL" id="QEY65733.1"/>
    </source>
</evidence>
<evidence type="ECO:0000313" key="10">
    <source>
        <dbReference type="Proteomes" id="UP000327179"/>
    </source>
</evidence>
<dbReference type="RefSeq" id="WP_151138697.1">
    <property type="nucleotide sequence ID" value="NZ_CP043311.1"/>
</dbReference>
<dbReference type="InterPro" id="IPR039246">
    <property type="entry name" value="Flagellar_FlgA"/>
</dbReference>
<dbReference type="PANTHER" id="PTHR36307">
    <property type="entry name" value="FLAGELLA BASAL BODY P-RING FORMATION PROTEIN FLGA"/>
    <property type="match status" value="1"/>
</dbReference>
<proteinExistence type="inferred from homology"/>
<keyword evidence="9" id="KW-0969">Cilium</keyword>